<gene>
    <name evidence="2" type="ORF">P8935_10175</name>
</gene>
<proteinExistence type="predicted"/>
<feature type="chain" id="PRO_5043638617" evidence="1">
    <location>
        <begin position="20"/>
        <end position="279"/>
    </location>
</feature>
<feature type="signal peptide" evidence="1">
    <location>
        <begin position="1"/>
        <end position="19"/>
    </location>
</feature>
<dbReference type="InterPro" id="IPR046534">
    <property type="entry name" value="DUF6599"/>
</dbReference>
<dbReference type="AlphaFoldDB" id="A0AAU7DPS7"/>
<dbReference type="Pfam" id="PF20244">
    <property type="entry name" value="DUF6599"/>
    <property type="match status" value="1"/>
</dbReference>
<reference evidence="2" key="1">
    <citation type="submission" date="2023-03" db="EMBL/GenBank/DDBJ databases">
        <title>Edaphobacter sp.</title>
        <authorList>
            <person name="Huber K.J."/>
            <person name="Papendorf J."/>
            <person name="Pilke C."/>
            <person name="Bunk B."/>
            <person name="Sproeer C."/>
            <person name="Pester M."/>
        </authorList>
    </citation>
    <scope>NUCLEOTIDE SEQUENCE</scope>
    <source>
        <strain evidence="2">DSM 110680</strain>
    </source>
</reference>
<keyword evidence="1" id="KW-0732">Signal</keyword>
<organism evidence="2">
    <name type="scientific">Telmatobacter sp. DSM 110680</name>
    <dbReference type="NCBI Taxonomy" id="3036704"/>
    <lineage>
        <taxon>Bacteria</taxon>
        <taxon>Pseudomonadati</taxon>
        <taxon>Acidobacteriota</taxon>
        <taxon>Terriglobia</taxon>
        <taxon>Terriglobales</taxon>
        <taxon>Acidobacteriaceae</taxon>
        <taxon>Telmatobacter</taxon>
    </lineage>
</organism>
<name>A0AAU7DPS7_9BACT</name>
<sequence>MKFFFCFWICFVGAITAGAQNYLDCHFAPGWEQSGLKRQYTPDNLFDYRDGAAEGYLAFSFTGMQGIDCKSGTTMLSIDVSDMTDAESAYGMFATNRDPQQPIVKIGMGAQLLPQSLLFAKGKYFVEIVETDGSTDSNQTAALQTLAAKIEPLLEGRNTPPETLSWFPTENQISARLVPESVLGLKILKRGYVATYNHGQAFIVIEQSPESAAEVMKKLRDRLGPTSTAAIADEAFQLKAPYLDGICIFRKGRTIAGYTNLPDSQSATTQALILAARIP</sequence>
<protein>
    <submittedName>
        <fullName evidence="2">Uncharacterized protein</fullName>
    </submittedName>
</protein>
<accession>A0AAU7DPS7</accession>
<evidence type="ECO:0000313" key="2">
    <source>
        <dbReference type="EMBL" id="XBH19664.1"/>
    </source>
</evidence>
<evidence type="ECO:0000256" key="1">
    <source>
        <dbReference type="SAM" id="SignalP"/>
    </source>
</evidence>
<dbReference type="EMBL" id="CP121196">
    <property type="protein sequence ID" value="XBH19664.1"/>
    <property type="molecule type" value="Genomic_DNA"/>
</dbReference>
<dbReference type="RefSeq" id="WP_348264883.1">
    <property type="nucleotide sequence ID" value="NZ_CP121196.1"/>
</dbReference>